<evidence type="ECO:0000313" key="2">
    <source>
        <dbReference type="EMBL" id="KAG7519756.1"/>
    </source>
</evidence>
<dbReference type="EMBL" id="JAGKHQ010000003">
    <property type="protein sequence ID" value="KAG7519756.1"/>
    <property type="molecule type" value="Genomic_DNA"/>
</dbReference>
<comment type="caution">
    <text evidence="2">The sequence shown here is derived from an EMBL/GenBank/DDBJ whole genome shotgun (WGS) entry which is preliminary data.</text>
</comment>
<keyword evidence="3" id="KW-1185">Reference proteome</keyword>
<proteinExistence type="predicted"/>
<dbReference type="Proteomes" id="UP000693946">
    <property type="component" value="Linkage Group LG11"/>
</dbReference>
<reference evidence="2 3" key="1">
    <citation type="journal article" date="2021" name="Sci. Rep.">
        <title>Chromosome anchoring in Senegalese sole (Solea senegalensis) reveals sex-associated markers and genome rearrangements in flatfish.</title>
        <authorList>
            <person name="Guerrero-Cozar I."/>
            <person name="Gomez-Garrido J."/>
            <person name="Berbel C."/>
            <person name="Martinez-Blanch J.F."/>
            <person name="Alioto T."/>
            <person name="Claros M.G."/>
            <person name="Gagnaire P.A."/>
            <person name="Manchado M."/>
        </authorList>
    </citation>
    <scope>NUCLEOTIDE SEQUENCE [LARGE SCALE GENOMIC DNA]</scope>
    <source>
        <strain evidence="2">Sse05_10M</strain>
    </source>
</reference>
<evidence type="ECO:0000256" key="1">
    <source>
        <dbReference type="SAM" id="MobiDB-lite"/>
    </source>
</evidence>
<organism evidence="2 3">
    <name type="scientific">Solea senegalensis</name>
    <name type="common">Senegalese sole</name>
    <dbReference type="NCBI Taxonomy" id="28829"/>
    <lineage>
        <taxon>Eukaryota</taxon>
        <taxon>Metazoa</taxon>
        <taxon>Chordata</taxon>
        <taxon>Craniata</taxon>
        <taxon>Vertebrata</taxon>
        <taxon>Euteleostomi</taxon>
        <taxon>Actinopterygii</taxon>
        <taxon>Neopterygii</taxon>
        <taxon>Teleostei</taxon>
        <taxon>Neoteleostei</taxon>
        <taxon>Acanthomorphata</taxon>
        <taxon>Carangaria</taxon>
        <taxon>Pleuronectiformes</taxon>
        <taxon>Pleuronectoidei</taxon>
        <taxon>Soleidae</taxon>
        <taxon>Solea</taxon>
    </lineage>
</organism>
<name>A0AAV6SQV3_SOLSE</name>
<evidence type="ECO:0000313" key="3">
    <source>
        <dbReference type="Proteomes" id="UP000693946"/>
    </source>
</evidence>
<gene>
    <name evidence="2" type="ORF">JOB18_015433</name>
</gene>
<sequence length="91" mass="10134">MGPCTHSHARTHTHTEEEEEEEVEICDRGVKEQSCCYSCTSELQTQENSSSSSSSCSHSHTHAQIHRDQHCAVCPSVCGLASRRLLRCCRS</sequence>
<dbReference type="AlphaFoldDB" id="A0AAV6SQV3"/>
<accession>A0AAV6SQV3</accession>
<feature type="region of interest" description="Disordered" evidence="1">
    <location>
        <begin position="1"/>
        <end position="23"/>
    </location>
</feature>
<protein>
    <submittedName>
        <fullName evidence="2">Uncharacterized protein</fullName>
    </submittedName>
</protein>